<dbReference type="AlphaFoldDB" id="A0A6G1SAV2"/>
<dbReference type="GO" id="GO:0035267">
    <property type="term" value="C:NuA4 histone acetyltransferase complex"/>
    <property type="evidence" value="ECO:0007669"/>
    <property type="project" value="TreeGrafter"/>
</dbReference>
<feature type="region of interest" description="Disordered" evidence="3">
    <location>
        <begin position="147"/>
        <end position="238"/>
    </location>
</feature>
<keyword evidence="1 2" id="KW-0103">Bromodomain</keyword>
<sequence>MVTSRHRSSTASIGAAAATQTTSTPAQTSEPPATPTSRVTRPPLEDWTTREKLYLASLAMKHNNSWSSVANRMRSFFDKDRPDLNQKTCAAQFDRLMNELGVDKRPKRNESTDSSGLIIYKKMSEKYIEELKQTIIDMRNSWLKLGNDTTSKEKEPPMKEIKLEPPTSGKQRGRQSQQQQQQEQQQQQQTTQPQTPQQSHQPSPATKASSSSRVSTGTTNDSEKPPTRALTRRESSRQNLEKTFSILYQEAMEIKALNQLCRPSAEVEKTLGSYDKVVFQHVDMATIKRKFSGDIDDPHALMNDFLLMFQNAIMYYPPDHATYKLAVELREKLVPQWERQTVERHRTRH</sequence>
<evidence type="ECO:0000256" key="2">
    <source>
        <dbReference type="PROSITE-ProRule" id="PRU00035"/>
    </source>
</evidence>
<gene>
    <name evidence="5" type="primary">Brd8</name>
    <name evidence="5" type="ORF">g.224</name>
</gene>
<dbReference type="SUPFAM" id="SSF47370">
    <property type="entry name" value="Bromodomain"/>
    <property type="match status" value="1"/>
</dbReference>
<organism evidence="5">
    <name type="scientific">Aceria tosichella</name>
    <name type="common">wheat curl mite</name>
    <dbReference type="NCBI Taxonomy" id="561515"/>
    <lineage>
        <taxon>Eukaryota</taxon>
        <taxon>Metazoa</taxon>
        <taxon>Ecdysozoa</taxon>
        <taxon>Arthropoda</taxon>
        <taxon>Chelicerata</taxon>
        <taxon>Arachnida</taxon>
        <taxon>Acari</taxon>
        <taxon>Acariformes</taxon>
        <taxon>Trombidiformes</taxon>
        <taxon>Prostigmata</taxon>
        <taxon>Eupodina</taxon>
        <taxon>Eriophyoidea</taxon>
        <taxon>Eriophyidae</taxon>
        <taxon>Eriophyinae</taxon>
        <taxon>Aceriini</taxon>
        <taxon>Aceria</taxon>
    </lineage>
</organism>
<protein>
    <submittedName>
        <fullName evidence="5">Bromodomain-containing protein 8</fullName>
    </submittedName>
</protein>
<proteinExistence type="predicted"/>
<reference evidence="5" key="1">
    <citation type="submission" date="2018-10" db="EMBL/GenBank/DDBJ databases">
        <title>Transcriptome assembly of Aceria tosichella (Wheat curl mite) Type 2.</title>
        <authorList>
            <person name="Scully E.D."/>
            <person name="Geib S.M."/>
            <person name="Palmer N.A."/>
            <person name="Gupta A.K."/>
            <person name="Sarath G."/>
            <person name="Tatineni S."/>
        </authorList>
    </citation>
    <scope>NUCLEOTIDE SEQUENCE</scope>
    <source>
        <strain evidence="5">LincolnNE</strain>
    </source>
</reference>
<evidence type="ECO:0000256" key="3">
    <source>
        <dbReference type="SAM" id="MobiDB-lite"/>
    </source>
</evidence>
<dbReference type="InterPro" id="IPR001487">
    <property type="entry name" value="Bromodomain"/>
</dbReference>
<feature type="compositionally biased region" description="Basic and acidic residues" evidence="3">
    <location>
        <begin position="150"/>
        <end position="163"/>
    </location>
</feature>
<feature type="compositionally biased region" description="Polar residues" evidence="3">
    <location>
        <begin position="204"/>
        <end position="220"/>
    </location>
</feature>
<feature type="compositionally biased region" description="Low complexity" evidence="3">
    <location>
        <begin position="175"/>
        <end position="203"/>
    </location>
</feature>
<feature type="compositionally biased region" description="Low complexity" evidence="3">
    <location>
        <begin position="9"/>
        <end position="37"/>
    </location>
</feature>
<dbReference type="SMART" id="SM00297">
    <property type="entry name" value="BROMO"/>
    <property type="match status" value="1"/>
</dbReference>
<evidence type="ECO:0000256" key="1">
    <source>
        <dbReference type="ARBA" id="ARBA00023117"/>
    </source>
</evidence>
<evidence type="ECO:0000259" key="4">
    <source>
        <dbReference type="PROSITE" id="PS50014"/>
    </source>
</evidence>
<evidence type="ECO:0000313" key="5">
    <source>
        <dbReference type="EMBL" id="MDE47050.1"/>
    </source>
</evidence>
<dbReference type="Pfam" id="PF00439">
    <property type="entry name" value="Bromodomain"/>
    <property type="match status" value="1"/>
</dbReference>
<feature type="domain" description="Bromo" evidence="4">
    <location>
        <begin position="262"/>
        <end position="323"/>
    </location>
</feature>
<name>A0A6G1SAV2_9ACAR</name>
<dbReference type="EMBL" id="GGYP01002279">
    <property type="protein sequence ID" value="MDE47050.1"/>
    <property type="molecule type" value="Transcribed_RNA"/>
</dbReference>
<feature type="region of interest" description="Disordered" evidence="3">
    <location>
        <begin position="1"/>
        <end position="45"/>
    </location>
</feature>
<dbReference type="PANTHER" id="PTHR15398:SF4">
    <property type="entry name" value="BROMODOMAIN-CONTAINING PROTEIN 8 ISOFORM X1"/>
    <property type="match status" value="1"/>
</dbReference>
<dbReference type="InterPro" id="IPR036427">
    <property type="entry name" value="Bromodomain-like_sf"/>
</dbReference>
<dbReference type="Gene3D" id="1.20.920.10">
    <property type="entry name" value="Bromodomain-like"/>
    <property type="match status" value="1"/>
</dbReference>
<dbReference type="PROSITE" id="PS50014">
    <property type="entry name" value="BROMODOMAIN_2"/>
    <property type="match status" value="1"/>
</dbReference>
<dbReference type="CDD" id="cd04369">
    <property type="entry name" value="Bromodomain"/>
    <property type="match status" value="1"/>
</dbReference>
<dbReference type="PANTHER" id="PTHR15398">
    <property type="entry name" value="BROMODOMAIN-CONTAINING PROTEIN 8"/>
    <property type="match status" value="1"/>
</dbReference>
<feature type="compositionally biased region" description="Basic and acidic residues" evidence="3">
    <location>
        <begin position="221"/>
        <end position="238"/>
    </location>
</feature>
<accession>A0A6G1SAV2</accession>